<name>A0A484LUS7_9ASTE</name>
<proteinExistence type="predicted"/>
<keyword evidence="1 2" id="KW-0677">Repeat</keyword>
<dbReference type="Proteomes" id="UP000595140">
    <property type="component" value="Unassembled WGS sequence"/>
</dbReference>
<keyword evidence="5" id="KW-1185">Reference proteome</keyword>
<dbReference type="OrthoDB" id="496180at2759"/>
<evidence type="ECO:0000256" key="2">
    <source>
        <dbReference type="RuleBase" id="RU369043"/>
    </source>
</evidence>
<dbReference type="PANTHER" id="PTHR31096:SF60">
    <property type="entry name" value="ACT DOMAIN-CONTAINING PROTEIN ACR12"/>
    <property type="match status" value="1"/>
</dbReference>
<dbReference type="PANTHER" id="PTHR31096">
    <property type="entry name" value="ACT DOMAIN-CONTAINING PROTEIN ACR4-RELATED"/>
    <property type="match status" value="1"/>
</dbReference>
<evidence type="ECO:0000256" key="1">
    <source>
        <dbReference type="ARBA" id="ARBA00022737"/>
    </source>
</evidence>
<dbReference type="GO" id="GO:0009535">
    <property type="term" value="C:chloroplast thylakoid membrane"/>
    <property type="evidence" value="ECO:0007669"/>
    <property type="project" value="TreeGrafter"/>
</dbReference>
<feature type="domain" description="ACT" evidence="3">
    <location>
        <begin position="215"/>
        <end position="292"/>
    </location>
</feature>
<evidence type="ECO:0000313" key="5">
    <source>
        <dbReference type="Proteomes" id="UP000595140"/>
    </source>
</evidence>
<dbReference type="GO" id="GO:0009570">
    <property type="term" value="C:chloroplast stroma"/>
    <property type="evidence" value="ECO:0007669"/>
    <property type="project" value="TreeGrafter"/>
</dbReference>
<protein>
    <recommendedName>
        <fullName evidence="2">ACT domain-containing protein ACR</fullName>
    </recommendedName>
    <alternativeName>
        <fullName evidence="2">Protein ACT DOMAIN REPEATS</fullName>
    </alternativeName>
</protein>
<accession>A0A484LUS7</accession>
<organism evidence="4 5">
    <name type="scientific">Cuscuta campestris</name>
    <dbReference type="NCBI Taxonomy" id="132261"/>
    <lineage>
        <taxon>Eukaryota</taxon>
        <taxon>Viridiplantae</taxon>
        <taxon>Streptophyta</taxon>
        <taxon>Embryophyta</taxon>
        <taxon>Tracheophyta</taxon>
        <taxon>Spermatophyta</taxon>
        <taxon>Magnoliopsida</taxon>
        <taxon>eudicotyledons</taxon>
        <taxon>Gunneridae</taxon>
        <taxon>Pentapetalae</taxon>
        <taxon>asterids</taxon>
        <taxon>lamiids</taxon>
        <taxon>Solanales</taxon>
        <taxon>Convolvulaceae</taxon>
        <taxon>Cuscuteae</taxon>
        <taxon>Cuscuta</taxon>
        <taxon>Cuscuta subgen. Grammica</taxon>
        <taxon>Cuscuta sect. Cleistogrammica</taxon>
    </lineage>
</organism>
<dbReference type="EMBL" id="OOIL02002122">
    <property type="protein sequence ID" value="VFQ80281.1"/>
    <property type="molecule type" value="Genomic_DNA"/>
</dbReference>
<sequence length="292" mass="32253">MALANALITPAVAPPRSAFLDADSDAVRRQFALHQLCSTPHRRTSIAGTAAFPRKMVAVSCAVDGVDSLTYSQEMNYEESLHVPTPIVQIVQDPESDATVVEVSFGDRLGALIDTMKALNDLGLDVKKGIVTTEGSVKRTKFLITRPATGRKVDDPDLLERIRLTIINNLIKYHPESSEWLAMGEAFGIKAPEKKPDIDVATHIHVENEGTKRSMLYVETADRSGLLMEIIKIMGDVNVDVESAEIDTEGLIAKDKFYVSYRGAALNKSLSQVLVNCLRYYLRRPETDEDSY</sequence>
<comment type="function">
    <text evidence="2">Binds amino acids.</text>
</comment>
<dbReference type="GO" id="GO:0016597">
    <property type="term" value="F:amino acid binding"/>
    <property type="evidence" value="ECO:0007669"/>
    <property type="project" value="UniProtKB-UniRule"/>
</dbReference>
<dbReference type="PROSITE" id="PS51671">
    <property type="entry name" value="ACT"/>
    <property type="match status" value="1"/>
</dbReference>
<gene>
    <name evidence="4" type="ORF">CCAM_LOCUS22057</name>
</gene>
<evidence type="ECO:0000259" key="3">
    <source>
        <dbReference type="PROSITE" id="PS51671"/>
    </source>
</evidence>
<dbReference type="AlphaFoldDB" id="A0A484LUS7"/>
<dbReference type="InterPro" id="IPR002912">
    <property type="entry name" value="ACT_dom"/>
</dbReference>
<reference evidence="4 5" key="1">
    <citation type="submission" date="2018-04" db="EMBL/GenBank/DDBJ databases">
        <authorList>
            <person name="Vogel A."/>
        </authorList>
    </citation>
    <scope>NUCLEOTIDE SEQUENCE [LARGE SCALE GENOMIC DNA]</scope>
</reference>
<dbReference type="InterPro" id="IPR040217">
    <property type="entry name" value="ACR1-12"/>
</dbReference>
<evidence type="ECO:0000313" key="4">
    <source>
        <dbReference type="EMBL" id="VFQ80281.1"/>
    </source>
</evidence>
<dbReference type="InterPro" id="IPR045865">
    <property type="entry name" value="ACT-like_dom_sf"/>
</dbReference>
<dbReference type="SUPFAM" id="SSF55021">
    <property type="entry name" value="ACT-like"/>
    <property type="match status" value="1"/>
</dbReference>